<dbReference type="Proteomes" id="UP000032233">
    <property type="component" value="Unassembled WGS sequence"/>
</dbReference>
<evidence type="ECO:0000256" key="5">
    <source>
        <dbReference type="ARBA" id="ARBA00031445"/>
    </source>
</evidence>
<comment type="pathway">
    <text evidence="1 9">Bacterial outer membrane biogenesis; LPS core biosynthesis.</text>
</comment>
<comment type="caution">
    <text evidence="11">The sequence shown here is derived from an EMBL/GenBank/DDBJ whole genome shotgun (WGS) entry which is preliminary data.</text>
</comment>
<dbReference type="InterPro" id="IPR039901">
    <property type="entry name" value="Kdotransferase"/>
</dbReference>
<evidence type="ECO:0000256" key="9">
    <source>
        <dbReference type="RuleBase" id="RU365103"/>
    </source>
</evidence>
<keyword evidence="9" id="KW-0448">Lipopolysaccharide biosynthesis</keyword>
<dbReference type="PATRIC" id="fig|1429043.3.peg.496"/>
<evidence type="ECO:0000259" key="10">
    <source>
        <dbReference type="Pfam" id="PF04413"/>
    </source>
</evidence>
<evidence type="ECO:0000256" key="6">
    <source>
        <dbReference type="ARBA" id="ARBA00049183"/>
    </source>
</evidence>
<dbReference type="InParanoid" id="A0A0D2JJ37"/>
<evidence type="ECO:0000256" key="8">
    <source>
        <dbReference type="PIRSR" id="PIRSR639901-2"/>
    </source>
</evidence>
<comment type="subcellular location">
    <subcellularLocation>
        <location evidence="9">Cell membrane</location>
    </subcellularLocation>
</comment>
<evidence type="ECO:0000256" key="1">
    <source>
        <dbReference type="ARBA" id="ARBA00004713"/>
    </source>
</evidence>
<keyword evidence="12" id="KW-1185">Reference proteome</keyword>
<dbReference type="GO" id="GO:0005886">
    <property type="term" value="C:plasma membrane"/>
    <property type="evidence" value="ECO:0007669"/>
    <property type="project" value="UniProtKB-SubCell"/>
</dbReference>
<dbReference type="SUPFAM" id="SSF53756">
    <property type="entry name" value="UDP-Glycosyltransferase/glycogen phosphorylase"/>
    <property type="match status" value="1"/>
</dbReference>
<comment type="similarity">
    <text evidence="9">Belongs to the glycosyltransferase group 1 family.</text>
</comment>
<dbReference type="GO" id="GO:0009245">
    <property type="term" value="P:lipid A biosynthetic process"/>
    <property type="evidence" value="ECO:0007669"/>
    <property type="project" value="TreeGrafter"/>
</dbReference>
<dbReference type="AlphaFoldDB" id="A0A0D2JJ37"/>
<organism evidence="11 12">
    <name type="scientific">Dethiosulfatarculus sandiegensis</name>
    <dbReference type="NCBI Taxonomy" id="1429043"/>
    <lineage>
        <taxon>Bacteria</taxon>
        <taxon>Pseudomonadati</taxon>
        <taxon>Thermodesulfobacteriota</taxon>
        <taxon>Desulfarculia</taxon>
        <taxon>Desulfarculales</taxon>
        <taxon>Desulfarculaceae</taxon>
        <taxon>Dethiosulfatarculus</taxon>
    </lineage>
</organism>
<dbReference type="Gene3D" id="3.40.50.11720">
    <property type="entry name" value="3-Deoxy-D-manno-octulosonic-acid transferase, N-terminal domain"/>
    <property type="match status" value="1"/>
</dbReference>
<reference evidence="11 12" key="1">
    <citation type="submission" date="2013-11" db="EMBL/GenBank/DDBJ databases">
        <title>Metagenomic analysis of a methanogenic consortium involved in long chain n-alkane degradation.</title>
        <authorList>
            <person name="Davidova I.A."/>
            <person name="Callaghan A.V."/>
            <person name="Wawrik B."/>
            <person name="Pruitt S."/>
            <person name="Marks C."/>
            <person name="Duncan K.E."/>
            <person name="Suflita J.M."/>
        </authorList>
    </citation>
    <scope>NUCLEOTIDE SEQUENCE [LARGE SCALE GENOMIC DNA]</scope>
    <source>
        <strain evidence="11 12">SPR</strain>
    </source>
</reference>
<dbReference type="Pfam" id="PF04413">
    <property type="entry name" value="Glycos_transf_N"/>
    <property type="match status" value="1"/>
</dbReference>
<gene>
    <name evidence="11" type="ORF">X474_02360</name>
</gene>
<accession>A0A0D2JJ37</accession>
<dbReference type="Gene3D" id="3.40.50.2000">
    <property type="entry name" value="Glycogen Phosphorylase B"/>
    <property type="match status" value="1"/>
</dbReference>
<feature type="site" description="Transition state stabilizer" evidence="8">
    <location>
        <position position="221"/>
    </location>
</feature>
<feature type="site" description="Transition state stabilizer" evidence="8">
    <location>
        <position position="143"/>
    </location>
</feature>
<keyword evidence="9" id="KW-0472">Membrane</keyword>
<dbReference type="EMBL" id="AZAC01000002">
    <property type="protein sequence ID" value="KIX15696.1"/>
    <property type="molecule type" value="Genomic_DNA"/>
</dbReference>
<protein>
    <recommendedName>
        <fullName evidence="3 9">3-deoxy-D-manno-octulosonic acid transferase</fullName>
        <shortName evidence="9">Kdo transferase</shortName>
        <ecNumber evidence="2 9">2.4.99.12</ecNumber>
    </recommendedName>
    <alternativeName>
        <fullName evidence="5 9">Lipid IV(A) 3-deoxy-D-manno-octulosonic acid transferase</fullName>
    </alternativeName>
</protein>
<sequence>MWGWLILASKMNPSFLLYNLAALSGAALLPPVWLASRLSGRFNEFWPRIGLYSALPPAQPGPRVWLQAVSVGEVAVAKALADELLQKIPNLNLTITSSTPKGLEEATKVLGDRAVIAPFPLDLPWAVAAACRKIRPHVYASLETEIWPNLLTWLKNRGATSLMLNGRLSPRSLPGYQKAGPLMTYSLGHFKRLSMITEKDAERIISLGADPEAVTVDGNAKYAGLLDKVDTDKVNDLKRVFNLEKAPLLVAGSVRSGEETPVISAFKAVLAKHPQAVLAIAPRHLENSAKWSAAARAADLSVELWSGLSPETPRNPETKVVVVDAMGLLFSLYGLAKAAFVGASLVKLGGQNPMEAAVWGVPVCYGPDMDDFTDAARALEEAGASQMVENREQLAQTWNQWLNNEISRPGQAGAQVVARWSGAASKAAQIIQSELLNQGVYR</sequence>
<dbReference type="PANTHER" id="PTHR42755:SF1">
    <property type="entry name" value="3-DEOXY-D-MANNO-OCTULOSONIC ACID TRANSFERASE, MITOCHONDRIAL-RELATED"/>
    <property type="match status" value="1"/>
</dbReference>
<feature type="domain" description="3-deoxy-D-manno-octulosonic-acid transferase N-terminal" evidence="10">
    <location>
        <begin position="45"/>
        <end position="222"/>
    </location>
</feature>
<keyword evidence="9" id="KW-1003">Cell membrane</keyword>
<evidence type="ECO:0000256" key="3">
    <source>
        <dbReference type="ARBA" id="ARBA00019077"/>
    </source>
</evidence>
<dbReference type="GO" id="GO:0009244">
    <property type="term" value="P:lipopolysaccharide core region biosynthetic process"/>
    <property type="evidence" value="ECO:0007669"/>
    <property type="project" value="UniProtKB-UniRule"/>
</dbReference>
<comment type="catalytic activity">
    <reaction evidence="6 9">
        <text>lipid IVA (E. coli) + CMP-3-deoxy-beta-D-manno-octulosonate = alpha-Kdo-(2-&gt;6)-lipid IVA (E. coli) + CMP + H(+)</text>
        <dbReference type="Rhea" id="RHEA:28066"/>
        <dbReference type="ChEBI" id="CHEBI:15378"/>
        <dbReference type="ChEBI" id="CHEBI:58603"/>
        <dbReference type="ChEBI" id="CHEBI:60364"/>
        <dbReference type="ChEBI" id="CHEBI:60377"/>
        <dbReference type="ChEBI" id="CHEBI:85987"/>
        <dbReference type="EC" id="2.4.99.12"/>
    </reaction>
</comment>
<name>A0A0D2JJ37_9BACT</name>
<evidence type="ECO:0000256" key="4">
    <source>
        <dbReference type="ARBA" id="ARBA00022679"/>
    </source>
</evidence>
<evidence type="ECO:0000256" key="7">
    <source>
        <dbReference type="PIRSR" id="PIRSR639901-1"/>
    </source>
</evidence>
<dbReference type="UniPathway" id="UPA00958"/>
<keyword evidence="4 9" id="KW-0808">Transferase</keyword>
<dbReference type="InterPro" id="IPR007507">
    <property type="entry name" value="Glycos_transf_N"/>
</dbReference>
<evidence type="ECO:0000313" key="11">
    <source>
        <dbReference type="EMBL" id="KIX15696.1"/>
    </source>
</evidence>
<dbReference type="PANTHER" id="PTHR42755">
    <property type="entry name" value="3-DEOXY-MANNO-OCTULOSONATE CYTIDYLYLTRANSFERASE"/>
    <property type="match status" value="1"/>
</dbReference>
<dbReference type="STRING" id="1429043.X474_02360"/>
<comment type="function">
    <text evidence="9">Involved in lipopolysaccharide (LPS) biosynthesis. Catalyzes the transfer of 3-deoxy-D-manno-octulosonate (Kdo) residue(s) from CMP-Kdo to lipid IV(A), the tetraacyldisaccharide-1,4'-bisphosphate precursor of lipid A.</text>
</comment>
<feature type="active site" description="Proton acceptor" evidence="7">
    <location>
        <position position="73"/>
    </location>
</feature>
<evidence type="ECO:0000256" key="2">
    <source>
        <dbReference type="ARBA" id="ARBA00012621"/>
    </source>
</evidence>
<dbReference type="GO" id="GO:0043842">
    <property type="term" value="F:Kdo transferase activity"/>
    <property type="evidence" value="ECO:0007669"/>
    <property type="project" value="UniProtKB-EC"/>
</dbReference>
<dbReference type="EC" id="2.4.99.12" evidence="2 9"/>
<proteinExistence type="inferred from homology"/>
<dbReference type="InterPro" id="IPR038107">
    <property type="entry name" value="Glycos_transf_N_sf"/>
</dbReference>
<evidence type="ECO:0000313" key="12">
    <source>
        <dbReference type="Proteomes" id="UP000032233"/>
    </source>
</evidence>